<gene>
    <name evidence="2" type="ORF">UT78_C0010G0001</name>
</gene>
<proteinExistence type="predicted"/>
<dbReference type="AlphaFoldDB" id="A0A0G0QS43"/>
<organism evidence="2 3">
    <name type="scientific">Candidatus Nomurabacteria bacterium GW2011_GWF2_40_12</name>
    <dbReference type="NCBI Taxonomy" id="1618776"/>
    <lineage>
        <taxon>Bacteria</taxon>
        <taxon>Candidatus Nomuraibacteriota</taxon>
    </lineage>
</organism>
<feature type="region of interest" description="Disordered" evidence="1">
    <location>
        <begin position="1"/>
        <end position="28"/>
    </location>
</feature>
<sequence>THHKPPPRVPLASFGFQKPLANSGGNPSRVAERRSAFWRKRRFYFLAARLGFEPRYTVPETVVLPLDDLAIVVLTIVQNRLFIKLIIDVFDIAHKESH</sequence>
<protein>
    <submittedName>
        <fullName evidence="2">Uncharacterized protein</fullName>
    </submittedName>
</protein>
<comment type="caution">
    <text evidence="2">The sequence shown here is derived from an EMBL/GenBank/DDBJ whole genome shotgun (WGS) entry which is preliminary data.</text>
</comment>
<name>A0A0G0QS43_9BACT</name>
<dbReference type="Proteomes" id="UP000034301">
    <property type="component" value="Unassembled WGS sequence"/>
</dbReference>
<evidence type="ECO:0000256" key="1">
    <source>
        <dbReference type="SAM" id="MobiDB-lite"/>
    </source>
</evidence>
<feature type="non-terminal residue" evidence="2">
    <location>
        <position position="1"/>
    </location>
</feature>
<reference evidence="2 3" key="1">
    <citation type="journal article" date="2015" name="Nature">
        <title>rRNA introns, odd ribosomes, and small enigmatic genomes across a large radiation of phyla.</title>
        <authorList>
            <person name="Brown C.T."/>
            <person name="Hug L.A."/>
            <person name="Thomas B.C."/>
            <person name="Sharon I."/>
            <person name="Castelle C.J."/>
            <person name="Singh A."/>
            <person name="Wilkins M.J."/>
            <person name="Williams K.H."/>
            <person name="Banfield J.F."/>
        </authorList>
    </citation>
    <scope>NUCLEOTIDE SEQUENCE [LARGE SCALE GENOMIC DNA]</scope>
</reference>
<dbReference type="EMBL" id="LBYC01000010">
    <property type="protein sequence ID" value="KKR42993.1"/>
    <property type="molecule type" value="Genomic_DNA"/>
</dbReference>
<evidence type="ECO:0000313" key="2">
    <source>
        <dbReference type="EMBL" id="KKR42993.1"/>
    </source>
</evidence>
<evidence type="ECO:0000313" key="3">
    <source>
        <dbReference type="Proteomes" id="UP000034301"/>
    </source>
</evidence>
<accession>A0A0G0QS43</accession>